<dbReference type="InterPro" id="IPR001841">
    <property type="entry name" value="Znf_RING"/>
</dbReference>
<protein>
    <recommendedName>
        <fullName evidence="17">RING-type E3 ubiquitin transferase (cysteine targeting)</fullName>
        <ecNumber evidence="17">2.3.2.36</ecNumber>
    </recommendedName>
    <alternativeName>
        <fullName evidence="15">Peroxin-2</fullName>
    </alternativeName>
</protein>
<evidence type="ECO:0000256" key="12">
    <source>
        <dbReference type="ARBA" id="ARBA00022989"/>
    </source>
</evidence>
<keyword evidence="6" id="KW-0812">Transmembrane</keyword>
<keyword evidence="5" id="KW-0808">Transferase</keyword>
<gene>
    <name evidence="20" type="ORF">NDN08_002549</name>
</gene>
<dbReference type="Pfam" id="PF00097">
    <property type="entry name" value="zf-C3HC4"/>
    <property type="match status" value="1"/>
</dbReference>
<evidence type="ECO:0000256" key="3">
    <source>
        <dbReference type="ARBA" id="ARBA00008704"/>
    </source>
</evidence>
<evidence type="ECO:0000256" key="2">
    <source>
        <dbReference type="ARBA" id="ARBA00004906"/>
    </source>
</evidence>
<dbReference type="GO" id="GO:0016558">
    <property type="term" value="P:protein import into peroxisome matrix"/>
    <property type="evidence" value="ECO:0007669"/>
    <property type="project" value="InterPro"/>
</dbReference>
<keyword evidence="12" id="KW-1133">Transmembrane helix</keyword>
<dbReference type="GO" id="GO:0008270">
    <property type="term" value="F:zinc ion binding"/>
    <property type="evidence" value="ECO:0007669"/>
    <property type="project" value="UniProtKB-KW"/>
</dbReference>
<dbReference type="Proteomes" id="UP001157974">
    <property type="component" value="Unassembled WGS sequence"/>
</dbReference>
<dbReference type="PANTHER" id="PTHR48178">
    <property type="entry name" value="PEROXISOME BIOGENESIS FACTOR 2"/>
    <property type="match status" value="1"/>
</dbReference>
<dbReference type="PANTHER" id="PTHR48178:SF1">
    <property type="entry name" value="PEROXISOME BIOGENESIS FACTOR 2"/>
    <property type="match status" value="1"/>
</dbReference>
<dbReference type="Pfam" id="PF04757">
    <property type="entry name" value="Pex2_Pex12"/>
    <property type="match status" value="1"/>
</dbReference>
<evidence type="ECO:0000313" key="20">
    <source>
        <dbReference type="EMBL" id="KAJ8906049.1"/>
    </source>
</evidence>
<evidence type="ECO:0000256" key="8">
    <source>
        <dbReference type="ARBA" id="ARBA00022771"/>
    </source>
</evidence>
<dbReference type="GO" id="GO:0061630">
    <property type="term" value="F:ubiquitin protein ligase activity"/>
    <property type="evidence" value="ECO:0007669"/>
    <property type="project" value="UniProtKB-EC"/>
</dbReference>
<keyword evidence="8 18" id="KW-0863">Zinc-finger</keyword>
<evidence type="ECO:0000256" key="16">
    <source>
        <dbReference type="ARBA" id="ARBA00034438"/>
    </source>
</evidence>
<evidence type="ECO:0000256" key="17">
    <source>
        <dbReference type="ARBA" id="ARBA00034523"/>
    </source>
</evidence>
<keyword evidence="21" id="KW-1185">Reference proteome</keyword>
<evidence type="ECO:0000256" key="14">
    <source>
        <dbReference type="ARBA" id="ARBA00023140"/>
    </source>
</evidence>
<keyword evidence="13" id="KW-0472">Membrane</keyword>
<comment type="similarity">
    <text evidence="3">Belongs to the pex2/pex10/pex12 family.</text>
</comment>
<evidence type="ECO:0000259" key="19">
    <source>
        <dbReference type="PROSITE" id="PS50089"/>
    </source>
</evidence>
<comment type="pathway">
    <text evidence="2">Protein modification; protein ubiquitination.</text>
</comment>
<evidence type="ECO:0000256" key="18">
    <source>
        <dbReference type="PROSITE-ProRule" id="PRU00175"/>
    </source>
</evidence>
<comment type="subcellular location">
    <subcellularLocation>
        <location evidence="1">Peroxisome membrane</location>
        <topology evidence="1">Multi-pass membrane protein</topology>
    </subcellularLocation>
</comment>
<dbReference type="InterPro" id="IPR017907">
    <property type="entry name" value="Znf_RING_CS"/>
</dbReference>
<name>A0AAV8UU38_9RHOD</name>
<accession>A0AAV8UU38</accession>
<dbReference type="Gene3D" id="3.30.40.10">
    <property type="entry name" value="Zinc/RING finger domain, C3HC4 (zinc finger)"/>
    <property type="match status" value="1"/>
</dbReference>
<evidence type="ECO:0000256" key="7">
    <source>
        <dbReference type="ARBA" id="ARBA00022723"/>
    </source>
</evidence>
<evidence type="ECO:0000313" key="21">
    <source>
        <dbReference type="Proteomes" id="UP001157974"/>
    </source>
</evidence>
<keyword evidence="4" id="KW-0813">Transport</keyword>
<dbReference type="PROSITE" id="PS00518">
    <property type="entry name" value="ZF_RING_1"/>
    <property type="match status" value="1"/>
</dbReference>
<feature type="domain" description="RING-type" evidence="19">
    <location>
        <begin position="252"/>
        <end position="293"/>
    </location>
</feature>
<dbReference type="SMART" id="SM00184">
    <property type="entry name" value="RING"/>
    <property type="match status" value="1"/>
</dbReference>
<keyword evidence="11" id="KW-0653">Protein transport</keyword>
<evidence type="ECO:0000256" key="6">
    <source>
        <dbReference type="ARBA" id="ARBA00022692"/>
    </source>
</evidence>
<dbReference type="EC" id="2.3.2.36" evidence="17"/>
<sequence>MSSEETQFASVHRVNQLDAVRLDEELIELFRSQMFSSVRLLKSSTVEALHPELTALLRLVYFGFTVMRDIPSPGNQYQNLRYRDGSSSTQRHLRIFQKLGLGLCCVLVRYAWQRLDRVASERRWADAEPGSLQKLLWRAMRVTEKSYSVLSTLNFLIFIWRGVFRTLEDRLMNARLDYIKPNAIRTVTFEFLNRQLVWEGFTDFVLFMAPLLRSSRWLGILRAKAASALGILSGGRDVPREAMQSVEDVSSCKICQKSTLMMPHFALPCNHRFCYACITSKIETEASYRCPICATVVEDVVRDRY</sequence>
<evidence type="ECO:0000256" key="9">
    <source>
        <dbReference type="ARBA" id="ARBA00022786"/>
    </source>
</evidence>
<proteinExistence type="inferred from homology"/>
<dbReference type="SUPFAM" id="SSF57850">
    <property type="entry name" value="RING/U-box"/>
    <property type="match status" value="1"/>
</dbReference>
<keyword evidence="10" id="KW-0862">Zinc</keyword>
<organism evidence="20 21">
    <name type="scientific">Rhodosorus marinus</name>
    <dbReference type="NCBI Taxonomy" id="101924"/>
    <lineage>
        <taxon>Eukaryota</taxon>
        <taxon>Rhodophyta</taxon>
        <taxon>Stylonematophyceae</taxon>
        <taxon>Stylonematales</taxon>
        <taxon>Stylonemataceae</taxon>
        <taxon>Rhodosorus</taxon>
    </lineage>
</organism>
<evidence type="ECO:0000256" key="10">
    <source>
        <dbReference type="ARBA" id="ARBA00022833"/>
    </source>
</evidence>
<dbReference type="InterPro" id="IPR006845">
    <property type="entry name" value="Pex_N"/>
</dbReference>
<dbReference type="PROSITE" id="PS50089">
    <property type="entry name" value="ZF_RING_2"/>
    <property type="match status" value="1"/>
</dbReference>
<keyword evidence="14" id="KW-0576">Peroxisome</keyword>
<evidence type="ECO:0000256" key="5">
    <source>
        <dbReference type="ARBA" id="ARBA00022679"/>
    </source>
</evidence>
<dbReference type="InterPro" id="IPR025654">
    <property type="entry name" value="PEX2/10"/>
</dbReference>
<evidence type="ECO:0000256" key="15">
    <source>
        <dbReference type="ARBA" id="ARBA00032511"/>
    </source>
</evidence>
<evidence type="ECO:0000256" key="11">
    <source>
        <dbReference type="ARBA" id="ARBA00022927"/>
    </source>
</evidence>
<reference evidence="20 21" key="1">
    <citation type="journal article" date="2023" name="Nat. Commun.">
        <title>Origin of minicircular mitochondrial genomes in red algae.</title>
        <authorList>
            <person name="Lee Y."/>
            <person name="Cho C.H."/>
            <person name="Lee Y.M."/>
            <person name="Park S.I."/>
            <person name="Yang J.H."/>
            <person name="West J.A."/>
            <person name="Bhattacharya D."/>
            <person name="Yoon H.S."/>
        </authorList>
    </citation>
    <scope>NUCLEOTIDE SEQUENCE [LARGE SCALE GENOMIC DNA]</scope>
    <source>
        <strain evidence="20 21">CCMP1338</strain>
        <tissue evidence="20">Whole cell</tissue>
    </source>
</reference>
<dbReference type="InterPro" id="IPR013083">
    <property type="entry name" value="Znf_RING/FYVE/PHD"/>
</dbReference>
<dbReference type="GO" id="GO:0005778">
    <property type="term" value="C:peroxisomal membrane"/>
    <property type="evidence" value="ECO:0007669"/>
    <property type="project" value="UniProtKB-SubCell"/>
</dbReference>
<dbReference type="EMBL" id="JAMWBK010000004">
    <property type="protein sequence ID" value="KAJ8906049.1"/>
    <property type="molecule type" value="Genomic_DNA"/>
</dbReference>
<comment type="caution">
    <text evidence="20">The sequence shown here is derived from an EMBL/GenBank/DDBJ whole genome shotgun (WGS) entry which is preliminary data.</text>
</comment>
<evidence type="ECO:0000256" key="13">
    <source>
        <dbReference type="ARBA" id="ARBA00023136"/>
    </source>
</evidence>
<dbReference type="AlphaFoldDB" id="A0AAV8UU38"/>
<evidence type="ECO:0000256" key="1">
    <source>
        <dbReference type="ARBA" id="ARBA00004585"/>
    </source>
</evidence>
<evidence type="ECO:0000256" key="4">
    <source>
        <dbReference type="ARBA" id="ARBA00022448"/>
    </source>
</evidence>
<keyword evidence="7" id="KW-0479">Metal-binding</keyword>
<keyword evidence="9" id="KW-0833">Ubl conjugation pathway</keyword>
<comment type="catalytic activity">
    <reaction evidence="16">
        <text>[E2 ubiquitin-conjugating enzyme]-S-ubiquitinyl-L-cysteine + [acceptor protein]-L-cysteine = [E2 ubiquitin-conjugating enzyme]-L-cysteine + [acceptor protein]-S-ubiquitinyl-L-cysteine.</text>
        <dbReference type="EC" id="2.3.2.36"/>
    </reaction>
</comment>
<dbReference type="InterPro" id="IPR018957">
    <property type="entry name" value="Znf_C3HC4_RING-type"/>
</dbReference>